<dbReference type="GO" id="GO:0005634">
    <property type="term" value="C:nucleus"/>
    <property type="evidence" value="ECO:0007669"/>
    <property type="project" value="TreeGrafter"/>
</dbReference>
<keyword evidence="1" id="KW-0547">Nucleotide-binding</keyword>
<feature type="region of interest" description="Disordered" evidence="5">
    <location>
        <begin position="1278"/>
        <end position="1335"/>
    </location>
</feature>
<gene>
    <name evidence="8" type="ORF">HD556DRAFT_1451647</name>
</gene>
<dbReference type="Proteomes" id="UP000719766">
    <property type="component" value="Unassembled WGS sequence"/>
</dbReference>
<feature type="compositionally biased region" description="Polar residues" evidence="5">
    <location>
        <begin position="1278"/>
        <end position="1295"/>
    </location>
</feature>
<evidence type="ECO:0000259" key="7">
    <source>
        <dbReference type="PROSITE" id="PS51194"/>
    </source>
</evidence>
<feature type="region of interest" description="Disordered" evidence="5">
    <location>
        <begin position="1066"/>
        <end position="1209"/>
    </location>
</feature>
<dbReference type="EMBL" id="JABBWE010000138">
    <property type="protein sequence ID" value="KAG1784565.1"/>
    <property type="molecule type" value="Genomic_DNA"/>
</dbReference>
<feature type="compositionally biased region" description="Basic and acidic residues" evidence="5">
    <location>
        <begin position="883"/>
        <end position="895"/>
    </location>
</feature>
<dbReference type="PROSITE" id="PS51194">
    <property type="entry name" value="HELICASE_CTER"/>
    <property type="match status" value="1"/>
</dbReference>
<evidence type="ECO:0000259" key="6">
    <source>
        <dbReference type="PROSITE" id="PS51192"/>
    </source>
</evidence>
<dbReference type="InterPro" id="IPR014001">
    <property type="entry name" value="Helicase_ATP-bd"/>
</dbReference>
<dbReference type="SUPFAM" id="SSF52540">
    <property type="entry name" value="P-loop containing nucleoside triphosphate hydrolases"/>
    <property type="match status" value="2"/>
</dbReference>
<dbReference type="PROSITE" id="PS51192">
    <property type="entry name" value="HELICASE_ATP_BIND_1"/>
    <property type="match status" value="1"/>
</dbReference>
<evidence type="ECO:0000313" key="8">
    <source>
        <dbReference type="EMBL" id="KAG1784565.1"/>
    </source>
</evidence>
<evidence type="ECO:0000256" key="3">
    <source>
        <dbReference type="ARBA" id="ARBA00022806"/>
    </source>
</evidence>
<feature type="domain" description="Helicase C-terminal" evidence="7">
    <location>
        <begin position="906"/>
        <end position="1062"/>
    </location>
</feature>
<evidence type="ECO:0000313" key="9">
    <source>
        <dbReference type="Proteomes" id="UP000719766"/>
    </source>
</evidence>
<comment type="caution">
    <text evidence="8">The sequence shown here is derived from an EMBL/GenBank/DDBJ whole genome shotgun (WGS) entry which is preliminary data.</text>
</comment>
<protein>
    <submittedName>
        <fullName evidence="8">P-loop containing nucleoside triphosphate hydrolase protein</fullName>
    </submittedName>
</protein>
<sequence length="1393" mass="153560">MSKKMQSAIISALLAGRTWIFEDDETLKEIYGLGPDMFKEPHQHLSDKQRVSLNTMLDVAEALAGKDRYEILEGKEQSGWGAGRDALNHWFKEQKVSAAFIERIDQALEVSQVLPIQLIQREKSEEFPEVKDAESGKEDVVLAILGTEALSRPLTGEFRDACNTILHHAWERHRKRYRRAKEALGKKRIKSMSLVKQIEDTKDVTKKMLRDATKAVKAYRDAVAWFPAEEEKANGLAEHEEFLKQVVVTAVAQAKKRPKEKIAAESPNSPARGRGASRACRVKPVALAAAGDIDEIWALYVQLFEVVPGEALVPQMDLDDRNPSGQDDWQRSDDLGVEGFSNMDDAQLNHLLQFPGGRPALFAEFRSQSGKCAWDKAVSLDFIKGNADMQPLSLLWHQRVGVAALADKMWLKKENSDGVPGVLVADEVGVGKTALMMGAIAMIIDAYWVQEVAAGRGKPTGVTVDLNKTNMRKAPMLEERPFFAGQATIPSLPHVIVVPNSLVRQWYAELRTFFAPKAVEIYEYPTAEKQFRAFWTGDWATSKTPLVNRIILVSHSVMTTSGKAFDVRKGKASKNTGKATDAQRRIKSPALMKTCIWFEQKFLTCVVDEGHVFRNLTANFYALLELTKAALVSLLCTATPLYTSPKDLCNLGRLAGIPYFCGHQGDDREKEHWKLLRAARRAISRQDKEEAATHTIKILAGGATTATTQYEESASTARARDVTRKWISDIKQGYNGRVIRRTVESKTHDGKKINDTLPPYLMIIAPVHMKGDEMENINDGLDHISNKTVGDILGDSERFNRKFYLVARTKAAFPRHTSPIYPIVKTLEEWSNVRSTKVDVLVTLLTWHLESDEHPVHEFNVDSNFTEGAADQAHVKNAGAEPSQRDSEDDVKNEGQDLCPNTRNQKFPHLMSMGKRKILVYTEFPMMVPLLSSVLKLHNIVPLTLNGSHGMDERNEIVKKFNTDPSARVLLFSNVGAVGLNLTVASVVILFDQCWSRMLVNQIIGRAWRLGQQEVVLVYNMVALGTVDVLMVEHGEGKGTMLEQFLSANSGVANRLQLAAAGGRHIQDCDNDGEEDSTSDDDIEVQETSPNAPSQPVAGSPRDTVSRKSYTRPVKVMKTGSKCSGSEDGEVLDLTLPDDSEHDKGEQTALTPKGKSKSKGEPTLMAATAQKGKDKANATESPPDGSPPLPAGGSSPPAGPLTRAGVELKPETHLQSLLGATMDVGSNFADVDNDVSPCDDANMFDPLTMENDMLMSPQERERMGGLLDEPTQMMSRASLATSQPIQNHTSNLSHSRSWKTIAKRRRSSTASSGSSSTNTCPPKSPPHISPPRKKVAVLASGASLSIVTHSIRRPLRSYSAAPIPTNAPVPRGARIGPGFFRGRETGNYTRSTR</sequence>
<keyword evidence="9" id="KW-1185">Reference proteome</keyword>
<proteinExistence type="predicted"/>
<dbReference type="GO" id="GO:0006281">
    <property type="term" value="P:DNA repair"/>
    <property type="evidence" value="ECO:0007669"/>
    <property type="project" value="TreeGrafter"/>
</dbReference>
<name>A0A9P7AAG0_9AGAM</name>
<evidence type="ECO:0000256" key="4">
    <source>
        <dbReference type="ARBA" id="ARBA00022840"/>
    </source>
</evidence>
<feature type="compositionally biased region" description="Acidic residues" evidence="5">
    <location>
        <begin position="1069"/>
        <end position="1085"/>
    </location>
</feature>
<evidence type="ECO:0000256" key="5">
    <source>
        <dbReference type="SAM" id="MobiDB-lite"/>
    </source>
</evidence>
<organism evidence="8 9">
    <name type="scientific">Suillus plorans</name>
    <dbReference type="NCBI Taxonomy" id="116603"/>
    <lineage>
        <taxon>Eukaryota</taxon>
        <taxon>Fungi</taxon>
        <taxon>Dikarya</taxon>
        <taxon>Basidiomycota</taxon>
        <taxon>Agaricomycotina</taxon>
        <taxon>Agaricomycetes</taxon>
        <taxon>Agaricomycetidae</taxon>
        <taxon>Boletales</taxon>
        <taxon>Suillineae</taxon>
        <taxon>Suillaceae</taxon>
        <taxon>Suillus</taxon>
    </lineage>
</organism>
<keyword evidence="4" id="KW-0067">ATP-binding</keyword>
<reference evidence="8" key="1">
    <citation type="journal article" date="2020" name="New Phytol.">
        <title>Comparative genomics reveals dynamic genome evolution in host specialist ectomycorrhizal fungi.</title>
        <authorList>
            <person name="Lofgren L.A."/>
            <person name="Nguyen N.H."/>
            <person name="Vilgalys R."/>
            <person name="Ruytinx J."/>
            <person name="Liao H.L."/>
            <person name="Branco S."/>
            <person name="Kuo A."/>
            <person name="LaButti K."/>
            <person name="Lipzen A."/>
            <person name="Andreopoulos W."/>
            <person name="Pangilinan J."/>
            <person name="Riley R."/>
            <person name="Hundley H."/>
            <person name="Na H."/>
            <person name="Barry K."/>
            <person name="Grigoriev I.V."/>
            <person name="Stajich J.E."/>
            <person name="Kennedy P.G."/>
        </authorList>
    </citation>
    <scope>NUCLEOTIDE SEQUENCE</scope>
    <source>
        <strain evidence="8">S12</strain>
    </source>
</reference>
<dbReference type="PANTHER" id="PTHR45626:SF17">
    <property type="entry name" value="HELICASE-LIKE TRANSCRIPTION FACTOR"/>
    <property type="match status" value="1"/>
</dbReference>
<dbReference type="RefSeq" id="XP_041152050.1">
    <property type="nucleotide sequence ID" value="XM_041307991.1"/>
</dbReference>
<dbReference type="Gene3D" id="3.40.50.10810">
    <property type="entry name" value="Tandem AAA-ATPase domain"/>
    <property type="match status" value="1"/>
</dbReference>
<evidence type="ECO:0000256" key="2">
    <source>
        <dbReference type="ARBA" id="ARBA00022801"/>
    </source>
</evidence>
<dbReference type="GO" id="GO:0005524">
    <property type="term" value="F:ATP binding"/>
    <property type="evidence" value="ECO:0007669"/>
    <property type="project" value="UniProtKB-KW"/>
</dbReference>
<feature type="region of interest" description="Disordered" evidence="5">
    <location>
        <begin position="877"/>
        <end position="904"/>
    </location>
</feature>
<dbReference type="OrthoDB" id="3270319at2759"/>
<dbReference type="CDD" id="cd18793">
    <property type="entry name" value="SF2_C_SNF"/>
    <property type="match status" value="1"/>
</dbReference>
<feature type="compositionally biased region" description="Acidic residues" evidence="5">
    <location>
        <begin position="1127"/>
        <end position="1138"/>
    </location>
</feature>
<dbReference type="InterPro" id="IPR027417">
    <property type="entry name" value="P-loop_NTPase"/>
</dbReference>
<dbReference type="Pfam" id="PF00176">
    <property type="entry name" value="SNF2-rel_dom"/>
    <property type="match status" value="1"/>
</dbReference>
<dbReference type="InterPro" id="IPR000330">
    <property type="entry name" value="SNF2_N"/>
</dbReference>
<keyword evidence="3" id="KW-0347">Helicase</keyword>
<dbReference type="InterPro" id="IPR049730">
    <property type="entry name" value="SNF2/RAD54-like_C"/>
</dbReference>
<feature type="domain" description="Helicase ATP-binding" evidence="6">
    <location>
        <begin position="413"/>
        <end position="658"/>
    </location>
</feature>
<dbReference type="GO" id="GO:0004386">
    <property type="term" value="F:helicase activity"/>
    <property type="evidence" value="ECO:0007669"/>
    <property type="project" value="UniProtKB-KW"/>
</dbReference>
<dbReference type="GO" id="GO:0008094">
    <property type="term" value="F:ATP-dependent activity, acting on DNA"/>
    <property type="evidence" value="ECO:0007669"/>
    <property type="project" value="TreeGrafter"/>
</dbReference>
<dbReference type="Pfam" id="PF00271">
    <property type="entry name" value="Helicase_C"/>
    <property type="match status" value="1"/>
</dbReference>
<dbReference type="GO" id="GO:0016787">
    <property type="term" value="F:hydrolase activity"/>
    <property type="evidence" value="ECO:0007669"/>
    <property type="project" value="UniProtKB-KW"/>
</dbReference>
<accession>A0A9P7AAG0</accession>
<keyword evidence="2 8" id="KW-0378">Hydrolase</keyword>
<dbReference type="InterPro" id="IPR050628">
    <property type="entry name" value="SNF2_RAD54_helicase_TF"/>
</dbReference>
<feature type="region of interest" description="Disordered" evidence="5">
    <location>
        <begin position="1360"/>
        <end position="1393"/>
    </location>
</feature>
<dbReference type="InterPro" id="IPR038718">
    <property type="entry name" value="SNF2-like_sf"/>
</dbReference>
<dbReference type="SMART" id="SM00490">
    <property type="entry name" value="HELICc"/>
    <property type="match status" value="1"/>
</dbReference>
<dbReference type="PANTHER" id="PTHR45626">
    <property type="entry name" value="TRANSCRIPTION TERMINATION FACTOR 2-RELATED"/>
    <property type="match status" value="1"/>
</dbReference>
<dbReference type="Gene3D" id="3.40.50.300">
    <property type="entry name" value="P-loop containing nucleotide triphosphate hydrolases"/>
    <property type="match status" value="1"/>
</dbReference>
<dbReference type="InterPro" id="IPR001650">
    <property type="entry name" value="Helicase_C-like"/>
</dbReference>
<dbReference type="SMART" id="SM00487">
    <property type="entry name" value="DEXDc"/>
    <property type="match status" value="1"/>
</dbReference>
<feature type="compositionally biased region" description="Low complexity" evidence="5">
    <location>
        <begin position="1308"/>
        <end position="1321"/>
    </location>
</feature>
<evidence type="ECO:0000256" key="1">
    <source>
        <dbReference type="ARBA" id="ARBA00022741"/>
    </source>
</evidence>
<dbReference type="GeneID" id="64601755"/>